<evidence type="ECO:0000256" key="1">
    <source>
        <dbReference type="SAM" id="MobiDB-lite"/>
    </source>
</evidence>
<dbReference type="GO" id="GO:0051754">
    <property type="term" value="P:meiotic sister chromatid cohesion, centromeric"/>
    <property type="evidence" value="ECO:0007669"/>
    <property type="project" value="InterPro"/>
</dbReference>
<dbReference type="GO" id="GO:0045143">
    <property type="term" value="P:homologous chromosome segregation"/>
    <property type="evidence" value="ECO:0007669"/>
    <property type="project" value="TreeGrafter"/>
</dbReference>
<gene>
    <name evidence="2" type="ORF">EI555_012526</name>
</gene>
<dbReference type="AlphaFoldDB" id="A0A4U1EFI2"/>
<sequence>MWSLRVYTRKKRASHRLNLTPTPDLGAPAKVEAPSGPGRKLSAHCKRRVAGLRSGTRGGLGLSPRDLRGPRAGLQSFFPEACHPLLGLKRSGKTRGLQRITEKSERSRLGGSSSGPPSTQLRGTGEKSLHENSTSEEAQDEKIAPLSESVTDDLQVDSSLSNSERVSGLSLQHDISSSLLSYSITDSYTEYKTFEESLSSFPSPELFRGSDYLDWECPMLEENLLCKNSTLLDTSKAVPIQKALQFSNLSAILGKFHILFPHITRGNPCLYWKSKVLFLLNDF</sequence>
<feature type="compositionally biased region" description="Low complexity" evidence="1">
    <location>
        <begin position="109"/>
        <end position="118"/>
    </location>
</feature>
<proteinExistence type="predicted"/>
<dbReference type="GO" id="GO:0010789">
    <property type="term" value="P:meiotic sister chromatid cohesion involved in meiosis I"/>
    <property type="evidence" value="ECO:0007669"/>
    <property type="project" value="TreeGrafter"/>
</dbReference>
<dbReference type="GO" id="GO:0000776">
    <property type="term" value="C:kinetochore"/>
    <property type="evidence" value="ECO:0007669"/>
    <property type="project" value="InterPro"/>
</dbReference>
<dbReference type="GO" id="GO:0016321">
    <property type="term" value="P:female meiosis chromosome segregation"/>
    <property type="evidence" value="ECO:0007669"/>
    <property type="project" value="TreeGrafter"/>
</dbReference>
<name>A0A4U1EFI2_MONMO</name>
<evidence type="ECO:0000313" key="2">
    <source>
        <dbReference type="EMBL" id="TKC34477.1"/>
    </source>
</evidence>
<dbReference type="InterPro" id="IPR034545">
    <property type="entry name" value="Meikin"/>
</dbReference>
<evidence type="ECO:0008006" key="4">
    <source>
        <dbReference type="Google" id="ProtNLM"/>
    </source>
</evidence>
<dbReference type="PANTHER" id="PTHR38006">
    <property type="entry name" value="MEIOSIS-SPECIFIC KINETOCHORE PROTEIN"/>
    <property type="match status" value="1"/>
</dbReference>
<dbReference type="PANTHER" id="PTHR38006:SF1">
    <property type="entry name" value="MEIOSIS-SPECIFIC KINETOCHORE PROTEIN"/>
    <property type="match status" value="1"/>
</dbReference>
<comment type="caution">
    <text evidence="2">The sequence shown here is derived from an EMBL/GenBank/DDBJ whole genome shotgun (WGS) entry which is preliminary data.</text>
</comment>
<reference evidence="3" key="1">
    <citation type="journal article" date="2019" name="IScience">
        <title>Narwhal Genome Reveals Long-Term Low Genetic Diversity despite Current Large Abundance Size.</title>
        <authorList>
            <person name="Westbury M.V."/>
            <person name="Petersen B."/>
            <person name="Garde E."/>
            <person name="Heide-Jorgensen M.P."/>
            <person name="Lorenzen E.D."/>
        </authorList>
    </citation>
    <scope>NUCLEOTIDE SEQUENCE [LARGE SCALE GENOMIC DNA]</scope>
</reference>
<accession>A0A4U1EFI2</accession>
<dbReference type="GO" id="GO:0007060">
    <property type="term" value="P:male meiosis chromosome segregation"/>
    <property type="evidence" value="ECO:0007669"/>
    <property type="project" value="TreeGrafter"/>
</dbReference>
<organism evidence="2 3">
    <name type="scientific">Monodon monoceros</name>
    <name type="common">Narwhal</name>
    <name type="synonym">Ceratodon monodon</name>
    <dbReference type="NCBI Taxonomy" id="40151"/>
    <lineage>
        <taxon>Eukaryota</taxon>
        <taxon>Metazoa</taxon>
        <taxon>Chordata</taxon>
        <taxon>Craniata</taxon>
        <taxon>Vertebrata</taxon>
        <taxon>Euteleostomi</taxon>
        <taxon>Mammalia</taxon>
        <taxon>Eutheria</taxon>
        <taxon>Laurasiatheria</taxon>
        <taxon>Artiodactyla</taxon>
        <taxon>Whippomorpha</taxon>
        <taxon>Cetacea</taxon>
        <taxon>Odontoceti</taxon>
        <taxon>Monodontidae</taxon>
        <taxon>Monodon</taxon>
    </lineage>
</organism>
<feature type="region of interest" description="Disordered" evidence="1">
    <location>
        <begin position="89"/>
        <end position="158"/>
    </location>
</feature>
<dbReference type="Proteomes" id="UP000308365">
    <property type="component" value="Unassembled WGS sequence"/>
</dbReference>
<evidence type="ECO:0000313" key="3">
    <source>
        <dbReference type="Proteomes" id="UP000308365"/>
    </source>
</evidence>
<protein>
    <recommendedName>
        <fullName evidence="4">Meiosis-specific kinetochore protein</fullName>
    </recommendedName>
</protein>
<feature type="region of interest" description="Disordered" evidence="1">
    <location>
        <begin position="15"/>
        <end position="41"/>
    </location>
</feature>
<dbReference type="EMBL" id="RWIC01001853">
    <property type="protein sequence ID" value="TKC34477.1"/>
    <property type="molecule type" value="Genomic_DNA"/>
</dbReference>